<dbReference type="InterPro" id="IPR013320">
    <property type="entry name" value="ConA-like_dom_sf"/>
</dbReference>
<dbReference type="PANTHER" id="PTHR31953">
    <property type="entry name" value="BETA-FRUCTOFURANOSIDASE, INSOLUBLE ISOENZYME CWINV1-RELATED"/>
    <property type="match status" value="1"/>
</dbReference>
<dbReference type="SMART" id="SM00640">
    <property type="entry name" value="Glyco_32"/>
    <property type="match status" value="1"/>
</dbReference>
<evidence type="ECO:0000256" key="3">
    <source>
        <dbReference type="ARBA" id="ARBA00023295"/>
    </source>
</evidence>
<dbReference type="GO" id="GO:0005975">
    <property type="term" value="P:carbohydrate metabolic process"/>
    <property type="evidence" value="ECO:0007669"/>
    <property type="project" value="InterPro"/>
</dbReference>
<dbReference type="SUPFAM" id="SSF49899">
    <property type="entry name" value="Concanavalin A-like lectins/glucanases"/>
    <property type="match status" value="1"/>
</dbReference>
<dbReference type="InterPro" id="IPR013148">
    <property type="entry name" value="Glyco_hydro_32_N"/>
</dbReference>
<feature type="chain" id="PRO_5004659020" evidence="5">
    <location>
        <begin position="30"/>
        <end position="580"/>
    </location>
</feature>
<evidence type="ECO:0000256" key="5">
    <source>
        <dbReference type="SAM" id="SignalP"/>
    </source>
</evidence>
<dbReference type="Pfam" id="PF00251">
    <property type="entry name" value="Glyco_hydro_32N"/>
    <property type="match status" value="1"/>
</dbReference>
<feature type="domain" description="Glycosyl hydrolase family 32 N-terminal" evidence="6">
    <location>
        <begin position="54"/>
        <end position="368"/>
    </location>
</feature>
<dbReference type="Gene3D" id="2.115.10.20">
    <property type="entry name" value="Glycosyl hydrolase domain, family 43"/>
    <property type="match status" value="1"/>
</dbReference>
<protein>
    <submittedName>
        <fullName evidence="8">Uncharacterized protein</fullName>
    </submittedName>
</protein>
<dbReference type="InterPro" id="IPR013189">
    <property type="entry name" value="Glyco_hydro_32_C"/>
</dbReference>
<dbReference type="Gramene" id="ERN19794">
    <property type="protein sequence ID" value="ERN19794"/>
    <property type="gene ID" value="AMTR_s00064p00137280"/>
</dbReference>
<keyword evidence="2 4" id="KW-0378">Hydrolase</keyword>
<dbReference type="EMBL" id="KI392064">
    <property type="protein sequence ID" value="ERN19794.1"/>
    <property type="molecule type" value="Genomic_DNA"/>
</dbReference>
<dbReference type="InterPro" id="IPR001362">
    <property type="entry name" value="Glyco_hydro_32"/>
</dbReference>
<name>U5DB97_AMBTC</name>
<feature type="domain" description="Glycosyl hydrolase family 32 C-terminal" evidence="7">
    <location>
        <begin position="371"/>
        <end position="572"/>
    </location>
</feature>
<dbReference type="STRING" id="13333.U5DB97"/>
<dbReference type="Gene3D" id="2.60.120.560">
    <property type="entry name" value="Exo-inulinase, domain 1"/>
    <property type="match status" value="1"/>
</dbReference>
<dbReference type="HOGENOM" id="CLU_001528_6_0_1"/>
<dbReference type="Proteomes" id="UP000017836">
    <property type="component" value="Unassembled WGS sequence"/>
</dbReference>
<feature type="signal peptide" evidence="5">
    <location>
        <begin position="1"/>
        <end position="29"/>
    </location>
</feature>
<dbReference type="eggNOG" id="KOG0228">
    <property type="taxonomic scope" value="Eukaryota"/>
</dbReference>
<dbReference type="Pfam" id="PF08244">
    <property type="entry name" value="Glyco_hydro_32C"/>
    <property type="match status" value="1"/>
</dbReference>
<evidence type="ECO:0000259" key="6">
    <source>
        <dbReference type="Pfam" id="PF00251"/>
    </source>
</evidence>
<sequence length="580" mass="64957">MAMATATATSMFLPLLGCLFVFFHGFAGASHLFYEELNTVEPTSVSEQYRTAYHFQPPKNWMNGPMYYNGLYHLFYQYNPYGAVWGNIVWAHSVSTDLVNWQPLEHAIYPTAPFDIKGCWSGSATILPNNKPIILYTGIDTQGRQVQNLAMPKNLSDPLLREWVKPAQHNPTMVPNGLNASSFRDPTTAWLGKDGHWRVLVGNKRHKRGMALLYRSRDFVWWVKAKHPLHSSKDTGMWECPDFFPVLKKGQLGIDTSVNGPHVKHVLKVSLDDLKHEYYTVGTYFPNKDRYMPDNTSADDGTGLRYDYGKFYASKTFFDGLQNRRILWGWMNESDSVNDDVAKGWSGVQAIPRTLWLDKSGKQLVQWPVVEIESLRGKKVDIVDKVLASGSVVEVPNVTAAQVDVEVTFELPSLDQADRLDSASLTYPQLLCSKLGHSNTKQEGGGIGPFGLLVLASKDYEERTAVFFRIFKKAENQHVVLMCSDQSRSSLQEDVDKTTYGGLVDVDLAHGSKPTLSLRTLVDRSIVESFGEGGKTCITSRVYPVKAVGENAHLYAFNYASAPITISKLSAWAMSKAKIN</sequence>
<dbReference type="FunFam" id="2.115.10.20:FF:000001">
    <property type="entry name" value="Beta-fructofuranosidase, insoluble isoenzyme CWINV1"/>
    <property type="match status" value="1"/>
</dbReference>
<evidence type="ECO:0000256" key="4">
    <source>
        <dbReference type="RuleBase" id="RU362110"/>
    </source>
</evidence>
<evidence type="ECO:0000313" key="9">
    <source>
        <dbReference type="Proteomes" id="UP000017836"/>
    </source>
</evidence>
<keyword evidence="5" id="KW-0732">Signal</keyword>
<comment type="similarity">
    <text evidence="1 4">Belongs to the glycosyl hydrolase 32 family.</text>
</comment>
<dbReference type="OMA" id="WANESSC"/>
<evidence type="ECO:0000259" key="7">
    <source>
        <dbReference type="Pfam" id="PF08244"/>
    </source>
</evidence>
<dbReference type="AlphaFoldDB" id="U5DB97"/>
<dbReference type="SUPFAM" id="SSF75005">
    <property type="entry name" value="Arabinanase/levansucrase/invertase"/>
    <property type="match status" value="1"/>
</dbReference>
<dbReference type="InterPro" id="IPR023296">
    <property type="entry name" value="Glyco_hydro_beta-prop_sf"/>
</dbReference>
<dbReference type="CDD" id="cd18624">
    <property type="entry name" value="GH32_Fruct1-like"/>
    <property type="match status" value="1"/>
</dbReference>
<reference evidence="9" key="1">
    <citation type="journal article" date="2013" name="Science">
        <title>The Amborella genome and the evolution of flowering plants.</title>
        <authorList>
            <consortium name="Amborella Genome Project"/>
        </authorList>
    </citation>
    <scope>NUCLEOTIDE SEQUENCE [LARGE SCALE GENOMIC DNA]</scope>
</reference>
<gene>
    <name evidence="8" type="ORF">AMTR_s00064p00137280</name>
</gene>
<proteinExistence type="inferred from homology"/>
<dbReference type="FunFam" id="2.60.120.560:FF:000002">
    <property type="entry name" value="Beta-fructofuranosidase, insoluble isoenzyme CWINV1"/>
    <property type="match status" value="1"/>
</dbReference>
<dbReference type="GO" id="GO:0004553">
    <property type="term" value="F:hydrolase activity, hydrolyzing O-glycosyl compounds"/>
    <property type="evidence" value="ECO:0007669"/>
    <property type="project" value="InterPro"/>
</dbReference>
<keyword evidence="9" id="KW-1185">Reference proteome</keyword>
<evidence type="ECO:0000313" key="8">
    <source>
        <dbReference type="EMBL" id="ERN19794.1"/>
    </source>
</evidence>
<evidence type="ECO:0000256" key="1">
    <source>
        <dbReference type="ARBA" id="ARBA00009902"/>
    </source>
</evidence>
<organism evidence="8 9">
    <name type="scientific">Amborella trichopoda</name>
    <dbReference type="NCBI Taxonomy" id="13333"/>
    <lineage>
        <taxon>Eukaryota</taxon>
        <taxon>Viridiplantae</taxon>
        <taxon>Streptophyta</taxon>
        <taxon>Embryophyta</taxon>
        <taxon>Tracheophyta</taxon>
        <taxon>Spermatophyta</taxon>
        <taxon>Magnoliopsida</taxon>
        <taxon>Amborellales</taxon>
        <taxon>Amborellaceae</taxon>
        <taxon>Amborella</taxon>
    </lineage>
</organism>
<evidence type="ECO:0000256" key="2">
    <source>
        <dbReference type="ARBA" id="ARBA00022801"/>
    </source>
</evidence>
<keyword evidence="3 4" id="KW-0326">Glycosidase</keyword>
<accession>U5DB97</accession>
<dbReference type="InterPro" id="IPR050551">
    <property type="entry name" value="Fructan_Metab_Enzymes"/>
</dbReference>